<feature type="region of interest" description="Disordered" evidence="7">
    <location>
        <begin position="66"/>
        <end position="86"/>
    </location>
</feature>
<gene>
    <name evidence="9" type="ORF">B0T11DRAFT_68364</name>
</gene>
<evidence type="ECO:0000313" key="9">
    <source>
        <dbReference type="EMBL" id="KAH7368904.1"/>
    </source>
</evidence>
<keyword evidence="6" id="KW-0539">Nucleus</keyword>
<keyword evidence="1" id="KW-0479">Metal-binding</keyword>
<evidence type="ECO:0000256" key="4">
    <source>
        <dbReference type="ARBA" id="ARBA00023125"/>
    </source>
</evidence>
<accession>A0A8K0TSQ3</accession>
<comment type="caution">
    <text evidence="9">The sequence shown here is derived from an EMBL/GenBank/DDBJ whole genome shotgun (WGS) entry which is preliminary data.</text>
</comment>
<evidence type="ECO:0000256" key="6">
    <source>
        <dbReference type="ARBA" id="ARBA00023242"/>
    </source>
</evidence>
<keyword evidence="5" id="KW-0804">Transcription</keyword>
<dbReference type="PROSITE" id="PS50048">
    <property type="entry name" value="ZN2_CY6_FUNGAL_2"/>
    <property type="match status" value="1"/>
</dbReference>
<dbReference type="OrthoDB" id="3598904at2759"/>
<keyword evidence="10" id="KW-1185">Reference proteome</keyword>
<dbReference type="AlphaFoldDB" id="A0A8K0TSQ3"/>
<evidence type="ECO:0000259" key="8">
    <source>
        <dbReference type="PROSITE" id="PS50048"/>
    </source>
</evidence>
<dbReference type="PROSITE" id="PS00463">
    <property type="entry name" value="ZN2_CY6_FUNGAL_1"/>
    <property type="match status" value="1"/>
</dbReference>
<dbReference type="GO" id="GO:0003677">
    <property type="term" value="F:DNA binding"/>
    <property type="evidence" value="ECO:0007669"/>
    <property type="project" value="UniProtKB-KW"/>
</dbReference>
<evidence type="ECO:0000256" key="3">
    <source>
        <dbReference type="ARBA" id="ARBA00023015"/>
    </source>
</evidence>
<keyword evidence="2" id="KW-0862">Zinc</keyword>
<evidence type="ECO:0000256" key="7">
    <source>
        <dbReference type="SAM" id="MobiDB-lite"/>
    </source>
</evidence>
<dbReference type="EMBL" id="JAGPXD010000002">
    <property type="protein sequence ID" value="KAH7368904.1"/>
    <property type="molecule type" value="Genomic_DNA"/>
</dbReference>
<proteinExistence type="predicted"/>
<dbReference type="SUPFAM" id="SSF57701">
    <property type="entry name" value="Zn2/Cys6 DNA-binding domain"/>
    <property type="match status" value="1"/>
</dbReference>
<dbReference type="Pfam" id="PF00172">
    <property type="entry name" value="Zn_clus"/>
    <property type="match status" value="1"/>
</dbReference>
<evidence type="ECO:0000256" key="1">
    <source>
        <dbReference type="ARBA" id="ARBA00022723"/>
    </source>
</evidence>
<dbReference type="CDD" id="cd00067">
    <property type="entry name" value="GAL4"/>
    <property type="match status" value="1"/>
</dbReference>
<dbReference type="GO" id="GO:0008270">
    <property type="term" value="F:zinc ion binding"/>
    <property type="evidence" value="ECO:0007669"/>
    <property type="project" value="InterPro"/>
</dbReference>
<dbReference type="InterPro" id="IPR052360">
    <property type="entry name" value="Transcr_Regulatory_Proteins"/>
</dbReference>
<organism evidence="9 10">
    <name type="scientific">Plectosphaerella cucumerina</name>
    <dbReference type="NCBI Taxonomy" id="40658"/>
    <lineage>
        <taxon>Eukaryota</taxon>
        <taxon>Fungi</taxon>
        <taxon>Dikarya</taxon>
        <taxon>Ascomycota</taxon>
        <taxon>Pezizomycotina</taxon>
        <taxon>Sordariomycetes</taxon>
        <taxon>Hypocreomycetidae</taxon>
        <taxon>Glomerellales</taxon>
        <taxon>Plectosphaerellaceae</taxon>
        <taxon>Plectosphaerella</taxon>
    </lineage>
</organism>
<reference evidence="9" key="1">
    <citation type="journal article" date="2021" name="Nat. Commun.">
        <title>Genetic determinants of endophytism in the Arabidopsis root mycobiome.</title>
        <authorList>
            <person name="Mesny F."/>
            <person name="Miyauchi S."/>
            <person name="Thiergart T."/>
            <person name="Pickel B."/>
            <person name="Atanasova L."/>
            <person name="Karlsson M."/>
            <person name="Huettel B."/>
            <person name="Barry K.W."/>
            <person name="Haridas S."/>
            <person name="Chen C."/>
            <person name="Bauer D."/>
            <person name="Andreopoulos W."/>
            <person name="Pangilinan J."/>
            <person name="LaButti K."/>
            <person name="Riley R."/>
            <person name="Lipzen A."/>
            <person name="Clum A."/>
            <person name="Drula E."/>
            <person name="Henrissat B."/>
            <person name="Kohler A."/>
            <person name="Grigoriev I.V."/>
            <person name="Martin F.M."/>
            <person name="Hacquard S."/>
        </authorList>
    </citation>
    <scope>NUCLEOTIDE SEQUENCE</scope>
    <source>
        <strain evidence="9">MPI-CAGE-AT-0016</strain>
    </source>
</reference>
<dbReference type="PANTHER" id="PTHR36206:SF12">
    <property type="entry name" value="ASPERCRYPTIN BIOSYNTHESIS CLUSTER-SPECIFIC TRANSCRIPTION REGULATOR ATNN-RELATED"/>
    <property type="match status" value="1"/>
</dbReference>
<name>A0A8K0TSQ3_9PEZI</name>
<feature type="compositionally biased region" description="Low complexity" evidence="7">
    <location>
        <begin position="11"/>
        <end position="27"/>
    </location>
</feature>
<dbReference type="GO" id="GO:0000981">
    <property type="term" value="F:DNA-binding transcription factor activity, RNA polymerase II-specific"/>
    <property type="evidence" value="ECO:0007669"/>
    <property type="project" value="InterPro"/>
</dbReference>
<evidence type="ECO:0000313" key="10">
    <source>
        <dbReference type="Proteomes" id="UP000813385"/>
    </source>
</evidence>
<feature type="region of interest" description="Disordered" evidence="7">
    <location>
        <begin position="1"/>
        <end position="31"/>
    </location>
</feature>
<sequence length="626" mass="70700">MSSRSATEEYSPASSLSSSKSKLSRASNPKVRTGCITCKKRRVKCDECRPFCKNCLKKTGFCEGYAEPRPRKTRPPPPEPPQVTWNSKDASTTVTIRPHPGLSLGGPQLSGHETNQLYFQEFVNLVQRPWLNATSQHDLWRITIPQLAQVSNTLREAAMAIGAMCVWNRQTQRGSRCPKRSPPIQASDSADRTHYVRALSHYSKSLKWQNQTPSALDAVFLSVLLLAFETLRGGRAAALDHVNHGLALLLAIIADDQQKQVDLFAPNPRPVLSIVADIYSRLSIQARFIVGGRLGISRPLPHFTQGLQARQLTFDSFFLLVDQLAPSRVDLDDIPAVFSTLDEFETYLNAVQQSGRHSNSVIVDSFRSFYTTLPPASNCTATEIWQNAFSDKHNIDVCESNRVISMRLDDAFKPLFNNIITSDVDSQTYLRALHLRLQCFGALIFNDPLMFTDFERISGQTPICKEYLSLAEIAVRAARREAESPAHQLFLHNDVAWRLTIVAMFCRDPITREQALWMLQEYPGHNGLWNIRSLYVLALRNRAVENANVLEGTLEEQWWRLARREYAFEEGGDKIIFRYMEKDLFNGEWALVEDTADIGGDTDDIHWVRQGLSVEGKLLMTALMSP</sequence>
<dbReference type="SMART" id="SM00066">
    <property type="entry name" value="GAL4"/>
    <property type="match status" value="1"/>
</dbReference>
<dbReference type="InterPro" id="IPR036864">
    <property type="entry name" value="Zn2-C6_fun-type_DNA-bd_sf"/>
</dbReference>
<dbReference type="Proteomes" id="UP000813385">
    <property type="component" value="Unassembled WGS sequence"/>
</dbReference>
<dbReference type="InterPro" id="IPR001138">
    <property type="entry name" value="Zn2Cys6_DnaBD"/>
</dbReference>
<dbReference type="Gene3D" id="4.10.240.10">
    <property type="entry name" value="Zn(2)-C6 fungal-type DNA-binding domain"/>
    <property type="match status" value="1"/>
</dbReference>
<keyword evidence="3" id="KW-0805">Transcription regulation</keyword>
<protein>
    <recommendedName>
        <fullName evidence="8">Zn(2)-C6 fungal-type domain-containing protein</fullName>
    </recommendedName>
</protein>
<evidence type="ECO:0000256" key="5">
    <source>
        <dbReference type="ARBA" id="ARBA00023163"/>
    </source>
</evidence>
<evidence type="ECO:0000256" key="2">
    <source>
        <dbReference type="ARBA" id="ARBA00022833"/>
    </source>
</evidence>
<keyword evidence="4" id="KW-0238">DNA-binding</keyword>
<dbReference type="PANTHER" id="PTHR36206">
    <property type="entry name" value="ASPERCRYPTIN BIOSYNTHESIS CLUSTER-SPECIFIC TRANSCRIPTION REGULATOR ATNN-RELATED"/>
    <property type="match status" value="1"/>
</dbReference>
<feature type="domain" description="Zn(2)-C6 fungal-type" evidence="8">
    <location>
        <begin position="34"/>
        <end position="62"/>
    </location>
</feature>